<keyword evidence="7" id="KW-0256">Endoplasmic reticulum</keyword>
<dbReference type="VGNC" id="VGNC:17245">
    <property type="gene designation" value="DNASE1L1"/>
</dbReference>
<dbReference type="GO" id="GO:0003677">
    <property type="term" value="F:DNA binding"/>
    <property type="evidence" value="ECO:0000318"/>
    <property type="project" value="GO_Central"/>
</dbReference>
<evidence type="ECO:0000256" key="1">
    <source>
        <dbReference type="ARBA" id="ARBA00004240"/>
    </source>
</evidence>
<proteinExistence type="inferred from homology"/>
<evidence type="ECO:0000256" key="2">
    <source>
        <dbReference type="ARBA" id="ARBA00007359"/>
    </source>
</evidence>
<dbReference type="InterPro" id="IPR016202">
    <property type="entry name" value="DNase_I"/>
</dbReference>
<sequence length="353" mass="39525">MHCPAVFLLLLLAGGAEAFRICAFNAQRLTLAKVAREHVMDTLVRILARCDIMVLQEVVDSSGSAIPLLLRELKRFDGSGPYDFLSSPPLGRSTYKEQYVYIYRSHKTRALDHYLYNDEDDLFAREPFVAQFTLPSKGRRGRRVALFCGWGKGIWLALPGAWLPAGGWAEKGQEWVGALHPWGFAVLPSLVLVPLHTTPKDVEKELNALYDVFLDVSQRWQSKDVILLGDFNADCASLNKKHLGELVLRTQAGFHWAIADGEDTTVRASTHCTYDRIVLHGERCQSLLHAAATFDFPRRFQLTEEEALNISDHYPVEVELSQAVCRVQPLGLAVLLLPSLLLPLLPLQLDLVA</sequence>
<dbReference type="Pfam" id="PF03372">
    <property type="entry name" value="Exo_endo_phos"/>
    <property type="match status" value="1"/>
</dbReference>
<evidence type="ECO:0000256" key="3">
    <source>
        <dbReference type="ARBA" id="ARBA00022722"/>
    </source>
</evidence>
<reference evidence="15" key="2">
    <citation type="submission" date="2025-08" db="UniProtKB">
        <authorList>
            <consortium name="Ensembl"/>
        </authorList>
    </citation>
    <scope>IDENTIFICATION</scope>
    <source>
        <strain evidence="15">Thoroughbred</strain>
    </source>
</reference>
<dbReference type="GO" id="GO:0005634">
    <property type="term" value="C:nucleus"/>
    <property type="evidence" value="ECO:0000318"/>
    <property type="project" value="GO_Central"/>
</dbReference>
<evidence type="ECO:0000256" key="13">
    <source>
        <dbReference type="SAM" id="SignalP"/>
    </source>
</evidence>
<dbReference type="HOGENOM" id="CLU_043335_1_0_1"/>
<comment type="subcellular location">
    <subcellularLocation>
        <location evidence="1">Endoplasmic reticulum</location>
    </subcellularLocation>
</comment>
<dbReference type="InterPro" id="IPR005135">
    <property type="entry name" value="Endo/exonuclease/phosphatase"/>
</dbReference>
<dbReference type="PRINTS" id="PR00130">
    <property type="entry name" value="DNASEI"/>
</dbReference>
<keyword evidence="8" id="KW-1015">Disulfide bond</keyword>
<dbReference type="Proteomes" id="UP000002281">
    <property type="component" value="Chromosome X"/>
</dbReference>
<keyword evidence="4 13" id="KW-0732">Signal</keyword>
<evidence type="ECO:0000256" key="6">
    <source>
        <dbReference type="ARBA" id="ARBA00022801"/>
    </source>
</evidence>
<name>F6QK77_HORSE</name>
<comment type="similarity">
    <text evidence="2">Belongs to the DNase I family.</text>
</comment>
<dbReference type="GO" id="GO:0004530">
    <property type="term" value="F:deoxyribonuclease I activity"/>
    <property type="evidence" value="ECO:0000318"/>
    <property type="project" value="GO_Central"/>
</dbReference>
<dbReference type="PANTHER" id="PTHR11371:SF28">
    <property type="entry name" value="DEOXYRIBONUCLEASE-1-LIKE 1"/>
    <property type="match status" value="1"/>
</dbReference>
<keyword evidence="16" id="KW-1185">Reference proteome</keyword>
<evidence type="ECO:0000256" key="11">
    <source>
        <dbReference type="ARBA" id="ARBA00042003"/>
    </source>
</evidence>
<evidence type="ECO:0000256" key="5">
    <source>
        <dbReference type="ARBA" id="ARBA00022759"/>
    </source>
</evidence>
<reference evidence="15" key="3">
    <citation type="submission" date="2025-09" db="UniProtKB">
        <authorList>
            <consortium name="Ensembl"/>
        </authorList>
    </citation>
    <scope>IDENTIFICATION</scope>
    <source>
        <strain evidence="15">Thoroughbred</strain>
    </source>
</reference>
<dbReference type="InterPro" id="IPR036691">
    <property type="entry name" value="Endo/exonu/phosph_ase_sf"/>
</dbReference>
<evidence type="ECO:0000313" key="15">
    <source>
        <dbReference type="Ensembl" id="ENSECAP00000003720.3"/>
    </source>
</evidence>
<evidence type="ECO:0000313" key="16">
    <source>
        <dbReference type="Proteomes" id="UP000002281"/>
    </source>
</evidence>
<dbReference type="InterPro" id="IPR018057">
    <property type="entry name" value="Deoxyribonuclease-1_AS"/>
</dbReference>
<dbReference type="FunCoup" id="F6QK77">
    <property type="interactions" value="257"/>
</dbReference>
<evidence type="ECO:0000256" key="4">
    <source>
        <dbReference type="ARBA" id="ARBA00022729"/>
    </source>
</evidence>
<dbReference type="InParanoid" id="F6QK77"/>
<dbReference type="InterPro" id="IPR033125">
    <property type="entry name" value="DNASE_I_2"/>
</dbReference>
<dbReference type="Gene3D" id="3.60.10.10">
    <property type="entry name" value="Endonuclease/exonuclease/phosphatase"/>
    <property type="match status" value="1"/>
</dbReference>
<evidence type="ECO:0000256" key="12">
    <source>
        <dbReference type="ARBA" id="ARBA00043073"/>
    </source>
</evidence>
<dbReference type="GO" id="GO:0006308">
    <property type="term" value="P:DNA catabolic process"/>
    <property type="evidence" value="ECO:0000318"/>
    <property type="project" value="GO_Central"/>
</dbReference>
<dbReference type="PaxDb" id="9796-ENSECAP00000003720"/>
<feature type="domain" description="Endonuclease/exonuclease/phosphatase" evidence="14">
    <location>
        <begin position="23"/>
        <end position="313"/>
    </location>
</feature>
<organism evidence="15 16">
    <name type="scientific">Equus caballus</name>
    <name type="common">Horse</name>
    <dbReference type="NCBI Taxonomy" id="9796"/>
    <lineage>
        <taxon>Eukaryota</taxon>
        <taxon>Metazoa</taxon>
        <taxon>Chordata</taxon>
        <taxon>Craniata</taxon>
        <taxon>Vertebrata</taxon>
        <taxon>Euteleostomi</taxon>
        <taxon>Mammalia</taxon>
        <taxon>Eutheria</taxon>
        <taxon>Laurasiatheria</taxon>
        <taxon>Perissodactyla</taxon>
        <taxon>Equidae</taxon>
        <taxon>Equus</taxon>
    </lineage>
</organism>
<feature type="chain" id="PRO_5040386807" description="Deoxyribonuclease-1-like 1" evidence="13">
    <location>
        <begin position="19"/>
        <end position="353"/>
    </location>
</feature>
<feature type="signal peptide" evidence="13">
    <location>
        <begin position="1"/>
        <end position="18"/>
    </location>
</feature>
<evidence type="ECO:0000256" key="7">
    <source>
        <dbReference type="ARBA" id="ARBA00022824"/>
    </source>
</evidence>
<dbReference type="Ensembl" id="ENSECAT00000005297.3">
    <property type="protein sequence ID" value="ENSECAP00000003720.3"/>
    <property type="gene ID" value="ENSECAG00000003758.3"/>
</dbReference>
<keyword evidence="3" id="KW-0540">Nuclease</keyword>
<dbReference type="SUPFAM" id="SSF56219">
    <property type="entry name" value="DNase I-like"/>
    <property type="match status" value="1"/>
</dbReference>
<dbReference type="SMART" id="SM00476">
    <property type="entry name" value="DNaseIc"/>
    <property type="match status" value="1"/>
</dbReference>
<reference evidence="15 16" key="1">
    <citation type="journal article" date="2009" name="Science">
        <title>Genome sequence, comparative analysis, and population genetics of the domestic horse.</title>
        <authorList>
            <consortium name="Broad Institute Genome Sequencing Platform"/>
            <consortium name="Broad Institute Whole Genome Assembly Team"/>
            <person name="Wade C.M."/>
            <person name="Giulotto E."/>
            <person name="Sigurdsson S."/>
            <person name="Zoli M."/>
            <person name="Gnerre S."/>
            <person name="Imsland F."/>
            <person name="Lear T.L."/>
            <person name="Adelson D.L."/>
            <person name="Bailey E."/>
            <person name="Bellone R.R."/>
            <person name="Bloecker H."/>
            <person name="Distl O."/>
            <person name="Edgar R.C."/>
            <person name="Garber M."/>
            <person name="Leeb T."/>
            <person name="Mauceli E."/>
            <person name="MacLeod J.N."/>
            <person name="Penedo M.C.T."/>
            <person name="Raison J.M."/>
            <person name="Sharpe T."/>
            <person name="Vogel J."/>
            <person name="Andersson L."/>
            <person name="Antczak D.F."/>
            <person name="Biagi T."/>
            <person name="Binns M.M."/>
            <person name="Chowdhary B.P."/>
            <person name="Coleman S.J."/>
            <person name="Della Valle G."/>
            <person name="Fryc S."/>
            <person name="Guerin G."/>
            <person name="Hasegawa T."/>
            <person name="Hill E.W."/>
            <person name="Jurka J."/>
            <person name="Kiialainen A."/>
            <person name="Lindgren G."/>
            <person name="Liu J."/>
            <person name="Magnani E."/>
            <person name="Mickelson J.R."/>
            <person name="Murray J."/>
            <person name="Nergadze S.G."/>
            <person name="Onofrio R."/>
            <person name="Pedroni S."/>
            <person name="Piras M.F."/>
            <person name="Raudsepp T."/>
            <person name="Rocchi M."/>
            <person name="Roeed K.H."/>
            <person name="Ryder O.A."/>
            <person name="Searle S."/>
            <person name="Skow L."/>
            <person name="Swinburne J.E."/>
            <person name="Syvaenen A.C."/>
            <person name="Tozaki T."/>
            <person name="Valberg S.J."/>
            <person name="Vaudin M."/>
            <person name="White J.R."/>
            <person name="Zody M.C."/>
            <person name="Lander E.S."/>
            <person name="Lindblad-Toh K."/>
        </authorList>
    </citation>
    <scope>NUCLEOTIDE SEQUENCE [LARGE SCALE GENOMIC DNA]</scope>
    <source>
        <strain evidence="15 16">Thoroughbred</strain>
    </source>
</reference>
<gene>
    <name evidence="15 17" type="primary">DNASE1L1</name>
</gene>
<dbReference type="PANTHER" id="PTHR11371">
    <property type="entry name" value="DEOXYRIBONUCLEASE"/>
    <property type="match status" value="1"/>
</dbReference>
<keyword evidence="9" id="KW-0325">Glycoprotein</keyword>
<dbReference type="GO" id="GO:0005783">
    <property type="term" value="C:endoplasmic reticulum"/>
    <property type="evidence" value="ECO:0007669"/>
    <property type="project" value="UniProtKB-SubCell"/>
</dbReference>
<evidence type="ECO:0000256" key="8">
    <source>
        <dbReference type="ARBA" id="ARBA00023157"/>
    </source>
</evidence>
<dbReference type="PROSITE" id="PS00919">
    <property type="entry name" value="DNASE_I_1"/>
    <property type="match status" value="1"/>
</dbReference>
<protein>
    <recommendedName>
        <fullName evidence="10">Deoxyribonuclease-1-like 1</fullName>
    </recommendedName>
    <alternativeName>
        <fullName evidence="12">DNase X</fullName>
    </alternativeName>
    <alternativeName>
        <fullName evidence="11">Deoxyribonuclease I-like 1</fullName>
    </alternativeName>
</protein>
<accession>F6QK77</accession>
<evidence type="ECO:0000259" key="14">
    <source>
        <dbReference type="Pfam" id="PF03372"/>
    </source>
</evidence>
<dbReference type="GeneTree" id="ENSGT00950000182846"/>
<dbReference type="PROSITE" id="PS00918">
    <property type="entry name" value="DNASE_I_2"/>
    <property type="match status" value="1"/>
</dbReference>
<keyword evidence="6" id="KW-0378">Hydrolase</keyword>
<evidence type="ECO:0000256" key="10">
    <source>
        <dbReference type="ARBA" id="ARBA00041152"/>
    </source>
</evidence>
<dbReference type="AlphaFoldDB" id="F6QK77"/>
<dbReference type="STRING" id="9796.ENSECAP00000003720"/>
<evidence type="ECO:0000313" key="17">
    <source>
        <dbReference type="VGNC" id="VGNC:17245"/>
    </source>
</evidence>
<dbReference type="Bgee" id="ENSECAG00000003758">
    <property type="expression patterns" value="Expressed in synovial membrane of synovial joint and 23 other cell types or tissues"/>
</dbReference>
<keyword evidence="5" id="KW-0255">Endonuclease</keyword>
<evidence type="ECO:0000256" key="9">
    <source>
        <dbReference type="ARBA" id="ARBA00023180"/>
    </source>
</evidence>
<dbReference type="CDD" id="cd10282">
    <property type="entry name" value="DNase1"/>
    <property type="match status" value="1"/>
</dbReference>